<feature type="region of interest" description="Disordered" evidence="1">
    <location>
        <begin position="62"/>
        <end position="102"/>
    </location>
</feature>
<feature type="compositionally biased region" description="Pro residues" evidence="1">
    <location>
        <begin position="90"/>
        <end position="99"/>
    </location>
</feature>
<accession>A0A5B0NEK1</accession>
<evidence type="ECO:0000256" key="1">
    <source>
        <dbReference type="SAM" id="MobiDB-lite"/>
    </source>
</evidence>
<evidence type="ECO:0000313" key="3">
    <source>
        <dbReference type="EMBL" id="KAA1087032.1"/>
    </source>
</evidence>
<protein>
    <submittedName>
        <fullName evidence="3">Bud site selection protein bud4</fullName>
    </submittedName>
</protein>
<keyword evidence="4" id="KW-1185">Reference proteome</keyword>
<name>A0A5B0NEK1_PUCGR</name>
<dbReference type="EMBL" id="VSWC01000105">
    <property type="protein sequence ID" value="KAA1087015.1"/>
    <property type="molecule type" value="Genomic_DNA"/>
</dbReference>
<gene>
    <name evidence="3" type="primary">BUD4_4</name>
    <name evidence="2" type="synonym">BUD4_3</name>
    <name evidence="2" type="ORF">PGT21_019733</name>
    <name evidence="3" type="ORF">PGT21_019994</name>
</gene>
<reference evidence="3 4" key="1">
    <citation type="submission" date="2019-05" db="EMBL/GenBank/DDBJ databases">
        <title>Emergence of the Ug99 lineage of the wheat stem rust pathogen through somatic hybridization.</title>
        <authorList>
            <person name="Li F."/>
            <person name="Upadhyaya N.M."/>
            <person name="Sperschneider J."/>
            <person name="Matny O."/>
            <person name="Nguyen-Phuc H."/>
            <person name="Mago R."/>
            <person name="Raley C."/>
            <person name="Miller M.E."/>
            <person name="Silverstein K.A.T."/>
            <person name="Henningsen E."/>
            <person name="Hirsch C.D."/>
            <person name="Visser B."/>
            <person name="Pretorius Z.A."/>
            <person name="Steffenson B.J."/>
            <person name="Schwessinger B."/>
            <person name="Dodds P.N."/>
            <person name="Figueroa M."/>
        </authorList>
    </citation>
    <scope>NUCLEOTIDE SEQUENCE [LARGE SCALE GENOMIC DNA]</scope>
    <source>
        <strain evidence="3">21-0</strain>
    </source>
</reference>
<evidence type="ECO:0000313" key="4">
    <source>
        <dbReference type="Proteomes" id="UP000324748"/>
    </source>
</evidence>
<evidence type="ECO:0000313" key="2">
    <source>
        <dbReference type="EMBL" id="KAA1087015.1"/>
    </source>
</evidence>
<organism evidence="3 4">
    <name type="scientific">Puccinia graminis f. sp. tritici</name>
    <dbReference type="NCBI Taxonomy" id="56615"/>
    <lineage>
        <taxon>Eukaryota</taxon>
        <taxon>Fungi</taxon>
        <taxon>Dikarya</taxon>
        <taxon>Basidiomycota</taxon>
        <taxon>Pucciniomycotina</taxon>
        <taxon>Pucciniomycetes</taxon>
        <taxon>Pucciniales</taxon>
        <taxon>Pucciniaceae</taxon>
        <taxon>Puccinia</taxon>
    </lineage>
</organism>
<dbReference type="AlphaFoldDB" id="A0A5B0NEK1"/>
<dbReference type="Proteomes" id="UP000324748">
    <property type="component" value="Unassembled WGS sequence"/>
</dbReference>
<dbReference type="EMBL" id="VSWC01000105">
    <property type="protein sequence ID" value="KAA1087032.1"/>
    <property type="molecule type" value="Genomic_DNA"/>
</dbReference>
<sequence length="129" mass="14187">MTQRENHLLVVTASGESDLQSLAAAPRHSEAVKRQAGAPGVLKVKWQLLSAADTHRILPPMHPLLNPTLSNPLEANYKPGTKRTSDENQPIPPRPPPNLRLPAPLLQMLNQMNQKARPATSLMFLRATL</sequence>
<comment type="caution">
    <text evidence="3">The sequence shown here is derived from an EMBL/GenBank/DDBJ whole genome shotgun (WGS) entry which is preliminary data.</text>
</comment>
<proteinExistence type="predicted"/>